<evidence type="ECO:0000313" key="4">
    <source>
        <dbReference type="Proteomes" id="UP000410492"/>
    </source>
</evidence>
<dbReference type="SMART" id="SM01131">
    <property type="entry name" value="DHHA2"/>
    <property type="match status" value="1"/>
</dbReference>
<dbReference type="GO" id="GO:0005737">
    <property type="term" value="C:cytoplasm"/>
    <property type="evidence" value="ECO:0007669"/>
    <property type="project" value="InterPro"/>
</dbReference>
<dbReference type="Gene3D" id="3.10.310.20">
    <property type="entry name" value="DHHA2 domain"/>
    <property type="match status" value="1"/>
</dbReference>
<proteinExistence type="inferred from homology"/>
<evidence type="ECO:0000313" key="3">
    <source>
        <dbReference type="EMBL" id="VEN59830.1"/>
    </source>
</evidence>
<dbReference type="AlphaFoldDB" id="A0A653DI04"/>
<evidence type="ECO:0000259" key="2">
    <source>
        <dbReference type="SMART" id="SM01131"/>
    </source>
</evidence>
<gene>
    <name evidence="3" type="ORF">CALMAC_LOCUS17706</name>
</gene>
<dbReference type="PANTHER" id="PTHR12112:SF39">
    <property type="entry name" value="EG:152A3.5 PROTEIN (FBGN0003116_PN PROTEIN)"/>
    <property type="match status" value="1"/>
</dbReference>
<sequence length="372" mass="42959">MEDFRKYLQHAKDSLVNDSFKDIHIVLGNESCDLDSCICSLALAYYLYKKRHSKIPCSALVVAVQNVSKEHFLFRSDNCFVLQELNIPLESLIYRDSLDLNYFKKSKSLTTTLVDHHVLSSKDDLLKDTVIQIFDHRPIDLTAKWDDSILKKIEQVGSCATIIAEKLLEEDFLFKELAWLLYEVIVYDTVGLLPENGRAKELDISIASRLEEKYGFKEDRKTVYQKLWRAHNDVSHLTPKQLLNKDLKMIETIPVPGLPMLVIDYLKLEDARDSINKFSDELKAPMIVLIGLDATDVVKRDVGIYYKPESTKLKDILLQKLQNSQELKGYDFMFCEVPTSFPNIVYLEQNNVKLTRKQIVPLVLDAIKELKH</sequence>
<name>A0A653DI04_CALMS</name>
<evidence type="ECO:0000256" key="1">
    <source>
        <dbReference type="ARBA" id="ARBA00010331"/>
    </source>
</evidence>
<dbReference type="OrthoDB" id="374045at2759"/>
<dbReference type="Proteomes" id="UP000410492">
    <property type="component" value="Unassembled WGS sequence"/>
</dbReference>
<dbReference type="InterPro" id="IPR004097">
    <property type="entry name" value="DHHA2"/>
</dbReference>
<protein>
    <recommendedName>
        <fullName evidence="2">DHHA2 domain-containing protein</fullName>
    </recommendedName>
</protein>
<keyword evidence="4" id="KW-1185">Reference proteome</keyword>
<dbReference type="InterPro" id="IPR038222">
    <property type="entry name" value="DHHA2_dom_sf"/>
</dbReference>
<comment type="similarity">
    <text evidence="1">Belongs to the PPase class C family. Prune subfamily.</text>
</comment>
<reference evidence="3 4" key="1">
    <citation type="submission" date="2019-01" db="EMBL/GenBank/DDBJ databases">
        <authorList>
            <person name="Sayadi A."/>
        </authorList>
    </citation>
    <scope>NUCLEOTIDE SEQUENCE [LARGE SCALE GENOMIC DNA]</scope>
</reference>
<accession>A0A653DI04</accession>
<dbReference type="PANTHER" id="PTHR12112">
    <property type="entry name" value="BNIP - RELATED"/>
    <property type="match status" value="1"/>
</dbReference>
<dbReference type="InterPro" id="IPR038763">
    <property type="entry name" value="DHH_sf"/>
</dbReference>
<dbReference type="GO" id="GO:0004309">
    <property type="term" value="F:exopolyphosphatase activity"/>
    <property type="evidence" value="ECO:0007669"/>
    <property type="project" value="TreeGrafter"/>
</dbReference>
<organism evidence="3 4">
    <name type="scientific">Callosobruchus maculatus</name>
    <name type="common">Southern cowpea weevil</name>
    <name type="synonym">Pulse bruchid</name>
    <dbReference type="NCBI Taxonomy" id="64391"/>
    <lineage>
        <taxon>Eukaryota</taxon>
        <taxon>Metazoa</taxon>
        <taxon>Ecdysozoa</taxon>
        <taxon>Arthropoda</taxon>
        <taxon>Hexapoda</taxon>
        <taxon>Insecta</taxon>
        <taxon>Pterygota</taxon>
        <taxon>Neoptera</taxon>
        <taxon>Endopterygota</taxon>
        <taxon>Coleoptera</taxon>
        <taxon>Polyphaga</taxon>
        <taxon>Cucujiformia</taxon>
        <taxon>Chrysomeloidea</taxon>
        <taxon>Chrysomelidae</taxon>
        <taxon>Bruchinae</taxon>
        <taxon>Bruchini</taxon>
        <taxon>Callosobruchus</taxon>
    </lineage>
</organism>
<feature type="domain" description="DHHA2" evidence="2">
    <location>
        <begin position="224"/>
        <end position="367"/>
    </location>
</feature>
<dbReference type="Pfam" id="PF02833">
    <property type="entry name" value="DHHA2"/>
    <property type="match status" value="1"/>
</dbReference>
<dbReference type="SUPFAM" id="SSF64182">
    <property type="entry name" value="DHH phosphoesterases"/>
    <property type="match status" value="1"/>
</dbReference>
<dbReference type="EMBL" id="CAACVG010012168">
    <property type="protein sequence ID" value="VEN59830.1"/>
    <property type="molecule type" value="Genomic_DNA"/>
</dbReference>
<dbReference type="Gene3D" id="3.90.1640.10">
    <property type="entry name" value="inorganic pyrophosphatase (n-terminal core)"/>
    <property type="match status" value="1"/>
</dbReference>